<name>A0A846QEW7_9BACT</name>
<dbReference type="GO" id="GO:0000271">
    <property type="term" value="P:polysaccharide biosynthetic process"/>
    <property type="evidence" value="ECO:0007669"/>
    <property type="project" value="TreeGrafter"/>
</dbReference>
<organism evidence="6 7">
    <name type="scientific">Desulfobaculum xiamenense</name>
    <dbReference type="NCBI Taxonomy" id="995050"/>
    <lineage>
        <taxon>Bacteria</taxon>
        <taxon>Pseudomonadati</taxon>
        <taxon>Thermodesulfobacteriota</taxon>
        <taxon>Desulfovibrionia</taxon>
        <taxon>Desulfovibrionales</taxon>
        <taxon>Desulfovibrionaceae</taxon>
        <taxon>Desulfobaculum</taxon>
    </lineage>
</organism>
<keyword evidence="1 4" id="KW-0663">Pyridoxal phosphate</keyword>
<comment type="caution">
    <text evidence="6">The sequence shown here is derived from an EMBL/GenBank/DDBJ whole genome shotgun (WGS) entry which is preliminary data.</text>
</comment>
<evidence type="ECO:0000256" key="2">
    <source>
        <dbReference type="ARBA" id="ARBA00037999"/>
    </source>
</evidence>
<dbReference type="SUPFAM" id="SSF53383">
    <property type="entry name" value="PLP-dependent transferases"/>
    <property type="match status" value="1"/>
</dbReference>
<evidence type="ECO:0000313" key="7">
    <source>
        <dbReference type="Proteomes" id="UP000580856"/>
    </source>
</evidence>
<evidence type="ECO:0000256" key="5">
    <source>
        <dbReference type="RuleBase" id="RU004508"/>
    </source>
</evidence>
<dbReference type="InterPro" id="IPR000653">
    <property type="entry name" value="DegT/StrS_aminotransferase"/>
</dbReference>
<feature type="active site" description="Proton acceptor" evidence="3">
    <location>
        <position position="186"/>
    </location>
</feature>
<evidence type="ECO:0000256" key="4">
    <source>
        <dbReference type="PIRSR" id="PIRSR000390-2"/>
    </source>
</evidence>
<dbReference type="EMBL" id="JAATJA010000001">
    <property type="protein sequence ID" value="NJB67306.1"/>
    <property type="molecule type" value="Genomic_DNA"/>
</dbReference>
<feature type="modified residue" description="N6-(pyridoxal phosphate)lysine" evidence="4">
    <location>
        <position position="186"/>
    </location>
</feature>
<evidence type="ECO:0000256" key="3">
    <source>
        <dbReference type="PIRSR" id="PIRSR000390-1"/>
    </source>
</evidence>
<dbReference type="InterPro" id="IPR015421">
    <property type="entry name" value="PyrdxlP-dep_Trfase_major"/>
</dbReference>
<dbReference type="InterPro" id="IPR015422">
    <property type="entry name" value="PyrdxlP-dep_Trfase_small"/>
</dbReference>
<dbReference type="PIRSF" id="PIRSF000390">
    <property type="entry name" value="PLP_StrS"/>
    <property type="match status" value="1"/>
</dbReference>
<dbReference type="InterPro" id="IPR015424">
    <property type="entry name" value="PyrdxlP-dep_Trfase"/>
</dbReference>
<evidence type="ECO:0000256" key="1">
    <source>
        <dbReference type="ARBA" id="ARBA00022898"/>
    </source>
</evidence>
<dbReference type="Gene3D" id="3.40.640.10">
    <property type="entry name" value="Type I PLP-dependent aspartate aminotransferase-like (Major domain)"/>
    <property type="match status" value="1"/>
</dbReference>
<dbReference type="AlphaFoldDB" id="A0A846QEW7"/>
<dbReference type="RefSeq" id="WP_167940371.1">
    <property type="nucleotide sequence ID" value="NZ_JAATJA010000001.1"/>
</dbReference>
<sequence>MGIPFNSLKAQLAPFDDELRAAFERVLERGWFLMGPEVRDFETEFAAWLARPHAATVGNGTDALVLALKAIGVEPGDEIVLPAHTALPCYHAVLAAGCVPVFAEVEEAYYTLSPDSAARMIGPRTRAVMAVHLYGQCCDIPALDALCRERGVTLIEDCAQAHGATFGDIIAGRTGAVAAFSFYPTKNLGALGDGGAVACSDAEIDRRVRLFKQYGEAHRYESVVAGVNSRMDEMQAAFLRVRLARLDEETRMRRELAAVYDEELAGLPVIRPAVREGCGHVYHLYVIRAPRRAELMAHLSERGIGTAIHYPIPGHRQKLFAEGGAPFRADELTLSERMADEILSLPMYPGLGADGVREVCAAIRDFYA</sequence>
<dbReference type="GO" id="GO:0030170">
    <property type="term" value="F:pyridoxal phosphate binding"/>
    <property type="evidence" value="ECO:0007669"/>
    <property type="project" value="TreeGrafter"/>
</dbReference>
<dbReference type="Gene3D" id="3.90.1150.10">
    <property type="entry name" value="Aspartate Aminotransferase, domain 1"/>
    <property type="match status" value="1"/>
</dbReference>
<dbReference type="PANTHER" id="PTHR30244">
    <property type="entry name" value="TRANSAMINASE"/>
    <property type="match status" value="1"/>
</dbReference>
<dbReference type="CDD" id="cd00616">
    <property type="entry name" value="AHBA_syn"/>
    <property type="match status" value="1"/>
</dbReference>
<gene>
    <name evidence="6" type="ORF">GGQ74_000946</name>
</gene>
<reference evidence="6 7" key="1">
    <citation type="submission" date="2020-03" db="EMBL/GenBank/DDBJ databases">
        <title>Genomic Encyclopedia of Type Strains, Phase IV (KMG-IV): sequencing the most valuable type-strain genomes for metagenomic binning, comparative biology and taxonomic classification.</title>
        <authorList>
            <person name="Goeker M."/>
        </authorList>
    </citation>
    <scope>NUCLEOTIDE SEQUENCE [LARGE SCALE GENOMIC DNA]</scope>
    <source>
        <strain evidence="6 7">DSM 24233</strain>
    </source>
</reference>
<protein>
    <submittedName>
        <fullName evidence="6">dTDP-4-amino-4,6-dideoxygalactose transaminase</fullName>
    </submittedName>
</protein>
<accession>A0A846QEW7</accession>
<dbReference type="Proteomes" id="UP000580856">
    <property type="component" value="Unassembled WGS sequence"/>
</dbReference>
<evidence type="ECO:0000313" key="6">
    <source>
        <dbReference type="EMBL" id="NJB67306.1"/>
    </source>
</evidence>
<keyword evidence="7" id="KW-1185">Reference proteome</keyword>
<proteinExistence type="inferred from homology"/>
<dbReference type="GO" id="GO:0008483">
    <property type="term" value="F:transaminase activity"/>
    <property type="evidence" value="ECO:0007669"/>
    <property type="project" value="TreeGrafter"/>
</dbReference>
<comment type="similarity">
    <text evidence="2 5">Belongs to the DegT/DnrJ/EryC1 family.</text>
</comment>
<dbReference type="Pfam" id="PF01041">
    <property type="entry name" value="DegT_DnrJ_EryC1"/>
    <property type="match status" value="1"/>
</dbReference>
<dbReference type="PANTHER" id="PTHR30244:SF36">
    <property type="entry name" value="3-OXO-GLUCOSE-6-PHOSPHATE:GLUTAMATE AMINOTRANSFERASE"/>
    <property type="match status" value="1"/>
</dbReference>